<evidence type="ECO:0000256" key="4">
    <source>
        <dbReference type="ARBA" id="ARBA00022806"/>
    </source>
</evidence>
<sequence length="340" mass="38060">MLKKAQGHRFAITASTGIASVNIGGTTLHSWAGIGLGKEGAEKLAGMVLGKRDLRERWRDTKTLIIDEIFVDMLNSMRFGQLTPDAIDKFRNLSRPLVYDDGIEPTELFPTRAEVDHANMTRLNRINERAHNYMSQDYPGTDSNDQRIGREKMEKLLGHLIAQKEITLKVGAQVMLIKNLVQGSLVNGSVGKVVAFVNHHDAESRGVQIAQIEGEEAKPSAAAAAAAAARKQDIVWPLVEFPGYERGILCDPKEFTVDNGQAVRVKVNLRRIFEKGQAYVALSRATSMETLEVLYFDPAKVVAHPRVIQWHRELTEGRHYDDDFDEEMDNEEALQSYYAD</sequence>
<keyword evidence="6" id="KW-0238">DNA-binding</keyword>
<dbReference type="PANTHER" id="PTHR47642:SF5">
    <property type="entry name" value="ATP-DEPENDENT DNA HELICASE"/>
    <property type="match status" value="1"/>
</dbReference>
<dbReference type="OrthoDB" id="432234at2759"/>
<dbReference type="InterPro" id="IPR049163">
    <property type="entry name" value="Pif1-like_2B_dom"/>
</dbReference>
<accession>A0A4Z0A9W5</accession>
<dbReference type="GO" id="GO:0006310">
    <property type="term" value="P:DNA recombination"/>
    <property type="evidence" value="ECO:0007669"/>
    <property type="project" value="UniProtKB-KW"/>
</dbReference>
<comment type="catalytic activity">
    <reaction evidence="9">
        <text>ATP + H2O = ADP + phosphate + H(+)</text>
        <dbReference type="Rhea" id="RHEA:13065"/>
        <dbReference type="ChEBI" id="CHEBI:15377"/>
        <dbReference type="ChEBI" id="CHEBI:15378"/>
        <dbReference type="ChEBI" id="CHEBI:30616"/>
        <dbReference type="ChEBI" id="CHEBI:43474"/>
        <dbReference type="ChEBI" id="CHEBI:456216"/>
        <dbReference type="EC" id="5.6.2.3"/>
    </reaction>
</comment>
<feature type="domain" description="DNA helicase Pif1-like 2B" evidence="11">
    <location>
        <begin position="159"/>
        <end position="196"/>
    </location>
</feature>
<dbReference type="InterPro" id="IPR051055">
    <property type="entry name" value="PIF1_helicase"/>
</dbReference>
<comment type="cofactor">
    <cofactor evidence="9">
        <name>Mg(2+)</name>
        <dbReference type="ChEBI" id="CHEBI:18420"/>
    </cofactor>
</comment>
<evidence type="ECO:0000256" key="2">
    <source>
        <dbReference type="ARBA" id="ARBA00022763"/>
    </source>
</evidence>
<evidence type="ECO:0000313" key="12">
    <source>
        <dbReference type="EMBL" id="TFY83127.1"/>
    </source>
</evidence>
<dbReference type="GO" id="GO:0006281">
    <property type="term" value="P:DNA repair"/>
    <property type="evidence" value="ECO:0007669"/>
    <property type="project" value="UniProtKB-KW"/>
</dbReference>
<dbReference type="PANTHER" id="PTHR47642">
    <property type="entry name" value="ATP-DEPENDENT DNA HELICASE"/>
    <property type="match status" value="1"/>
</dbReference>
<dbReference type="EMBL" id="SFCI01000051">
    <property type="protein sequence ID" value="TFY83127.1"/>
    <property type="molecule type" value="Genomic_DNA"/>
</dbReference>
<dbReference type="STRING" id="135208.A0A4Z0A9W5"/>
<evidence type="ECO:0000256" key="1">
    <source>
        <dbReference type="ARBA" id="ARBA00022741"/>
    </source>
</evidence>
<evidence type="ECO:0000259" key="11">
    <source>
        <dbReference type="Pfam" id="PF21530"/>
    </source>
</evidence>
<proteinExistence type="inferred from homology"/>
<reference evidence="12 13" key="1">
    <citation type="submission" date="2019-02" db="EMBL/GenBank/DDBJ databases">
        <title>Genome sequencing of the rare red list fungi Hericium alpestre (H. flagellum).</title>
        <authorList>
            <person name="Buettner E."/>
            <person name="Kellner H."/>
        </authorList>
    </citation>
    <scope>NUCLEOTIDE SEQUENCE [LARGE SCALE GENOMIC DNA]</scope>
    <source>
        <strain evidence="12 13">DSM 108284</strain>
    </source>
</reference>
<keyword evidence="3 9" id="KW-0378">Hydrolase</keyword>
<name>A0A4Z0A9W5_9AGAM</name>
<evidence type="ECO:0000256" key="3">
    <source>
        <dbReference type="ARBA" id="ARBA00022801"/>
    </source>
</evidence>
<comment type="caution">
    <text evidence="12">The sequence shown here is derived from an EMBL/GenBank/DDBJ whole genome shotgun (WGS) entry which is preliminary data.</text>
</comment>
<feature type="domain" description="DNA helicase Pif1-like DEAD-box helicase" evidence="10">
    <location>
        <begin position="6"/>
        <end position="82"/>
    </location>
</feature>
<dbReference type="Pfam" id="PF21530">
    <property type="entry name" value="Pif1_2B_dom"/>
    <property type="match status" value="1"/>
</dbReference>
<dbReference type="Pfam" id="PF05970">
    <property type="entry name" value="PIF1"/>
    <property type="match status" value="1"/>
</dbReference>
<protein>
    <recommendedName>
        <fullName evidence="9">ATP-dependent DNA helicase</fullName>
        <ecNumber evidence="9">5.6.2.3</ecNumber>
    </recommendedName>
</protein>
<keyword evidence="5 9" id="KW-0067">ATP-binding</keyword>
<dbReference type="GO" id="GO:0000723">
    <property type="term" value="P:telomere maintenance"/>
    <property type="evidence" value="ECO:0007669"/>
    <property type="project" value="InterPro"/>
</dbReference>
<dbReference type="InterPro" id="IPR027417">
    <property type="entry name" value="P-loop_NTPase"/>
</dbReference>
<dbReference type="GO" id="GO:0016887">
    <property type="term" value="F:ATP hydrolysis activity"/>
    <property type="evidence" value="ECO:0007669"/>
    <property type="project" value="RHEA"/>
</dbReference>
<evidence type="ECO:0000256" key="6">
    <source>
        <dbReference type="ARBA" id="ARBA00023125"/>
    </source>
</evidence>
<dbReference type="Gene3D" id="3.40.50.300">
    <property type="entry name" value="P-loop containing nucleotide triphosphate hydrolases"/>
    <property type="match status" value="1"/>
</dbReference>
<comment type="similarity">
    <text evidence="9">Belongs to the helicase family.</text>
</comment>
<evidence type="ECO:0000313" key="13">
    <source>
        <dbReference type="Proteomes" id="UP000298061"/>
    </source>
</evidence>
<keyword evidence="7 9" id="KW-0234">DNA repair</keyword>
<gene>
    <name evidence="12" type="ORF">EWM64_g883</name>
</gene>
<evidence type="ECO:0000256" key="8">
    <source>
        <dbReference type="ARBA" id="ARBA00023235"/>
    </source>
</evidence>
<dbReference type="SUPFAM" id="SSF52540">
    <property type="entry name" value="P-loop containing nucleoside triphosphate hydrolases"/>
    <property type="match status" value="1"/>
</dbReference>
<dbReference type="InterPro" id="IPR010285">
    <property type="entry name" value="DNA_helicase_pif1-like_DEAD"/>
</dbReference>
<dbReference type="AlphaFoldDB" id="A0A4Z0A9W5"/>
<keyword evidence="2 9" id="KW-0227">DNA damage</keyword>
<dbReference type="Proteomes" id="UP000298061">
    <property type="component" value="Unassembled WGS sequence"/>
</dbReference>
<organism evidence="12 13">
    <name type="scientific">Hericium alpestre</name>
    <dbReference type="NCBI Taxonomy" id="135208"/>
    <lineage>
        <taxon>Eukaryota</taxon>
        <taxon>Fungi</taxon>
        <taxon>Dikarya</taxon>
        <taxon>Basidiomycota</taxon>
        <taxon>Agaricomycotina</taxon>
        <taxon>Agaricomycetes</taxon>
        <taxon>Russulales</taxon>
        <taxon>Hericiaceae</taxon>
        <taxon>Hericium</taxon>
    </lineage>
</organism>
<keyword evidence="13" id="KW-1185">Reference proteome</keyword>
<keyword evidence="4 9" id="KW-0347">Helicase</keyword>
<evidence type="ECO:0000256" key="5">
    <source>
        <dbReference type="ARBA" id="ARBA00022840"/>
    </source>
</evidence>
<evidence type="ECO:0000259" key="10">
    <source>
        <dbReference type="Pfam" id="PF05970"/>
    </source>
</evidence>
<keyword evidence="9" id="KW-0233">DNA recombination</keyword>
<evidence type="ECO:0000256" key="9">
    <source>
        <dbReference type="RuleBase" id="RU363044"/>
    </source>
</evidence>
<dbReference type="EC" id="5.6.2.3" evidence="9"/>
<keyword evidence="1 9" id="KW-0547">Nucleotide-binding</keyword>
<keyword evidence="8" id="KW-0413">Isomerase</keyword>
<dbReference type="GO" id="GO:0043139">
    <property type="term" value="F:5'-3' DNA helicase activity"/>
    <property type="evidence" value="ECO:0007669"/>
    <property type="project" value="UniProtKB-EC"/>
</dbReference>
<dbReference type="GO" id="GO:0005524">
    <property type="term" value="F:ATP binding"/>
    <property type="evidence" value="ECO:0007669"/>
    <property type="project" value="UniProtKB-KW"/>
</dbReference>
<evidence type="ECO:0000256" key="7">
    <source>
        <dbReference type="ARBA" id="ARBA00023204"/>
    </source>
</evidence>